<dbReference type="InterPro" id="IPR026032">
    <property type="entry name" value="HcaT-like"/>
</dbReference>
<keyword evidence="7 8" id="KW-0472">Membrane</keyword>
<dbReference type="GO" id="GO:0030395">
    <property type="term" value="F:lactose binding"/>
    <property type="evidence" value="ECO:0007669"/>
    <property type="project" value="TreeGrafter"/>
</dbReference>
<keyword evidence="11" id="KW-1185">Reference proteome</keyword>
<feature type="transmembrane region" description="Helical" evidence="8">
    <location>
        <begin position="325"/>
        <end position="345"/>
    </location>
</feature>
<dbReference type="Proteomes" id="UP000572212">
    <property type="component" value="Unassembled WGS sequence"/>
</dbReference>
<dbReference type="PANTHER" id="PTHR23522">
    <property type="entry name" value="BLL5896 PROTEIN"/>
    <property type="match status" value="1"/>
</dbReference>
<gene>
    <name evidence="10" type="ORF">GGQ92_001279</name>
</gene>
<dbReference type="PROSITE" id="PS50850">
    <property type="entry name" value="MFS"/>
    <property type="match status" value="1"/>
</dbReference>
<feature type="transmembrane region" description="Helical" evidence="8">
    <location>
        <begin position="12"/>
        <end position="30"/>
    </location>
</feature>
<organism evidence="10 11">
    <name type="scientific">Gracilibacillus halotolerans</name>
    <dbReference type="NCBI Taxonomy" id="74386"/>
    <lineage>
        <taxon>Bacteria</taxon>
        <taxon>Bacillati</taxon>
        <taxon>Bacillota</taxon>
        <taxon>Bacilli</taxon>
        <taxon>Bacillales</taxon>
        <taxon>Bacillaceae</taxon>
        <taxon>Gracilibacillus</taxon>
    </lineage>
</organism>
<dbReference type="InterPro" id="IPR020846">
    <property type="entry name" value="MFS_dom"/>
</dbReference>
<feature type="transmembrane region" description="Helical" evidence="8">
    <location>
        <begin position="291"/>
        <end position="313"/>
    </location>
</feature>
<keyword evidence="6 8" id="KW-1133">Transmembrane helix</keyword>
<comment type="subcellular location">
    <subcellularLocation>
        <location evidence="1">Cell inner membrane</location>
        <topology evidence="1">Multi-pass membrane protein</topology>
    </subcellularLocation>
</comment>
<feature type="transmembrane region" description="Helical" evidence="8">
    <location>
        <begin position="357"/>
        <end position="378"/>
    </location>
</feature>
<evidence type="ECO:0000256" key="5">
    <source>
        <dbReference type="ARBA" id="ARBA00022692"/>
    </source>
</evidence>
<evidence type="ECO:0000256" key="8">
    <source>
        <dbReference type="SAM" id="Phobius"/>
    </source>
</evidence>
<feature type="transmembrane region" description="Helical" evidence="8">
    <location>
        <begin position="161"/>
        <end position="179"/>
    </location>
</feature>
<feature type="transmembrane region" description="Helical" evidence="8">
    <location>
        <begin position="236"/>
        <end position="258"/>
    </location>
</feature>
<protein>
    <submittedName>
        <fullName evidence="10">PPP family 3-phenylpropionic acid transporter</fullName>
    </submittedName>
</protein>
<evidence type="ECO:0000259" key="9">
    <source>
        <dbReference type="PROSITE" id="PS50850"/>
    </source>
</evidence>
<dbReference type="Pfam" id="PF12832">
    <property type="entry name" value="MFS_1_like"/>
    <property type="match status" value="1"/>
</dbReference>
<dbReference type="RefSeq" id="WP_184245818.1">
    <property type="nucleotide sequence ID" value="NZ_BAAACU010000058.1"/>
</dbReference>
<dbReference type="InterPro" id="IPR024989">
    <property type="entry name" value="MFS_assoc_dom"/>
</dbReference>
<dbReference type="AlphaFoldDB" id="A0A841RM11"/>
<feature type="transmembrane region" description="Helical" evidence="8">
    <location>
        <begin position="265"/>
        <end position="285"/>
    </location>
</feature>
<evidence type="ECO:0000313" key="10">
    <source>
        <dbReference type="EMBL" id="MBB6512496.1"/>
    </source>
</evidence>
<feature type="transmembrane region" description="Helical" evidence="8">
    <location>
        <begin position="199"/>
        <end position="216"/>
    </location>
</feature>
<evidence type="ECO:0000256" key="4">
    <source>
        <dbReference type="ARBA" id="ARBA00022519"/>
    </source>
</evidence>
<keyword evidence="5 8" id="KW-0812">Transmembrane</keyword>
<feature type="transmembrane region" description="Helical" evidence="8">
    <location>
        <begin position="42"/>
        <end position="61"/>
    </location>
</feature>
<dbReference type="InterPro" id="IPR036259">
    <property type="entry name" value="MFS_trans_sf"/>
</dbReference>
<dbReference type="GO" id="GO:0015528">
    <property type="term" value="F:lactose:proton symporter activity"/>
    <property type="evidence" value="ECO:0007669"/>
    <property type="project" value="TreeGrafter"/>
</dbReference>
<feature type="domain" description="Major facilitator superfamily (MFS) profile" evidence="9">
    <location>
        <begin position="196"/>
        <end position="383"/>
    </location>
</feature>
<keyword evidence="3" id="KW-1003">Cell membrane</keyword>
<keyword evidence="2" id="KW-0813">Transport</keyword>
<keyword evidence="4" id="KW-0997">Cell inner membrane</keyword>
<feature type="transmembrane region" description="Helical" evidence="8">
    <location>
        <begin position="73"/>
        <end position="89"/>
    </location>
</feature>
<evidence type="ECO:0000256" key="7">
    <source>
        <dbReference type="ARBA" id="ARBA00023136"/>
    </source>
</evidence>
<evidence type="ECO:0000256" key="2">
    <source>
        <dbReference type="ARBA" id="ARBA00022448"/>
    </source>
</evidence>
<dbReference type="Gene3D" id="1.20.1250.20">
    <property type="entry name" value="MFS general substrate transporter like domains"/>
    <property type="match status" value="2"/>
</dbReference>
<dbReference type="PANTHER" id="PTHR23522:SF10">
    <property type="entry name" value="3-PHENYLPROPIONIC ACID TRANSPORTER-RELATED"/>
    <property type="match status" value="1"/>
</dbReference>
<evidence type="ECO:0000313" key="11">
    <source>
        <dbReference type="Proteomes" id="UP000572212"/>
    </source>
</evidence>
<dbReference type="PIRSF" id="PIRSF004925">
    <property type="entry name" value="HcaT"/>
    <property type="match status" value="1"/>
</dbReference>
<evidence type="ECO:0000256" key="1">
    <source>
        <dbReference type="ARBA" id="ARBA00004429"/>
    </source>
</evidence>
<dbReference type="SUPFAM" id="SSF103473">
    <property type="entry name" value="MFS general substrate transporter"/>
    <property type="match status" value="1"/>
</dbReference>
<dbReference type="EMBL" id="JACHON010000003">
    <property type="protein sequence ID" value="MBB6512496.1"/>
    <property type="molecule type" value="Genomic_DNA"/>
</dbReference>
<evidence type="ECO:0000256" key="3">
    <source>
        <dbReference type="ARBA" id="ARBA00022475"/>
    </source>
</evidence>
<reference evidence="10 11" key="1">
    <citation type="submission" date="2020-08" db="EMBL/GenBank/DDBJ databases">
        <title>Genomic Encyclopedia of Type Strains, Phase IV (KMG-IV): sequencing the most valuable type-strain genomes for metagenomic binning, comparative biology and taxonomic classification.</title>
        <authorList>
            <person name="Goeker M."/>
        </authorList>
    </citation>
    <scope>NUCLEOTIDE SEQUENCE [LARGE SCALE GENOMIC DNA]</scope>
    <source>
        <strain evidence="10 11">DSM 11805</strain>
    </source>
</reference>
<comment type="caution">
    <text evidence="10">The sequence shown here is derived from an EMBL/GenBank/DDBJ whole genome shotgun (WGS) entry which is preliminary data.</text>
</comment>
<dbReference type="GO" id="GO:0005886">
    <property type="term" value="C:plasma membrane"/>
    <property type="evidence" value="ECO:0007669"/>
    <property type="project" value="UniProtKB-SubCell"/>
</dbReference>
<sequence>MARENSTTPLKLLLFLFHGANMIIVSFLPLHLQHNGLSNSEVGLVMAIGPFIAIFSQPFWGYLSDKYQTVKKILVICLVALIISSYFFLSMTSLTFLLITGGVFFFFSSPIGALGDSLSQRRAEQLGISFGSIRTWGSIGFALSSLTVGEILTRIGIEFLIWPYLILASGALIASTRLVDVKVNAPPIQLKDIGKLLRVKPYVVFLILIVFLTISHRANDSFLGIYIADLGGSEAIIGYSWFAGVASEAIVFATAGWWFRKYHPLIFMVIAGGLYSLRWFLYSFLNTPEWIVGFQFLHGFSFGIFYLTAFHYVSRLIPKAMQSTGHLVFVSVFFGLSGIIGSLLGGIVIDHAGGETLYLYMGVLTFVGTLLILLYHLLPYWKK</sequence>
<proteinExistence type="predicted"/>
<evidence type="ECO:0000256" key="6">
    <source>
        <dbReference type="ARBA" id="ARBA00022989"/>
    </source>
</evidence>
<name>A0A841RM11_9BACI</name>
<accession>A0A841RM11</accession>